<sequence>MVSSIIRVAAATMLLPSLALTQEIGFKTVGSSGVAAQMVFLPPRTNTVVFLDNYHANYGLGVNLTTGAHSPNAWKYEGSEISVFGSEYNLANNTVRALRPKSNTFCSAGAFFPNGTMLNLSGAEADLEGVGVGEGFDKMRIFPPGPCENGVCTTDWVELATPLQSKRWYPTSITMTDGSILVVGGSNKLKVCCHVDGRQPKAPVTLPILEFTEAENLDPGKSYNLYPILHTLPNGEGRDFVFTIAGNRSVVWDYANDTQVKALPDTPLQPRTFPSSATSVLLPLQAPDYEPTVLVCGGSSGDIPAPKALGDCWRISPNSVKPEWVADDAMPNGPQTMTDAIALPDGTFLFISGARTGSAGGFQADDPVLVPMIYNPNAPAGNRFTNMPPTTIPRMYHSVAILLPSGEVLVAGSNPAVMYTPDGKVGGAWPKFQNNGKTCALEQQQRIESAFPLEYRVELFTPPYLKDVNTRGRPQITAAPETITYGAVFTISGNLKGVERIRGTIGITLISQGFNTHSVSMGQRTVMLEFKAVAETYDFNVTAPRDASVMPPGIYLLFVTQEGVPSEGRWINLA</sequence>
<dbReference type="InterPro" id="IPR013783">
    <property type="entry name" value="Ig-like_fold"/>
</dbReference>
<dbReference type="PANTHER" id="PTHR32208">
    <property type="entry name" value="SECRETED PROTEIN-RELATED"/>
    <property type="match status" value="1"/>
</dbReference>
<feature type="domain" description="Glyoxal oxidase N-terminal" evidence="3">
    <location>
        <begin position="45"/>
        <end position="422"/>
    </location>
</feature>
<dbReference type="InterPro" id="IPR009880">
    <property type="entry name" value="Glyoxal_oxidase_N"/>
</dbReference>
<dbReference type="Pfam" id="PF09118">
    <property type="entry name" value="GO-like_E_set"/>
    <property type="match status" value="1"/>
</dbReference>
<comment type="caution">
    <text evidence="5">The sequence shown here is derived from an EMBL/GenBank/DDBJ whole genome shotgun (WGS) entry which is preliminary data.</text>
</comment>
<evidence type="ECO:0000256" key="1">
    <source>
        <dbReference type="ARBA" id="ARBA00022729"/>
    </source>
</evidence>
<dbReference type="SUPFAM" id="SSF81296">
    <property type="entry name" value="E set domains"/>
    <property type="match status" value="1"/>
</dbReference>
<dbReference type="Proteomes" id="UP000696280">
    <property type="component" value="Unassembled WGS sequence"/>
</dbReference>
<organism evidence="5 6">
    <name type="scientific">Hymenoscyphus fraxineus</name>
    <dbReference type="NCBI Taxonomy" id="746836"/>
    <lineage>
        <taxon>Eukaryota</taxon>
        <taxon>Fungi</taxon>
        <taxon>Dikarya</taxon>
        <taxon>Ascomycota</taxon>
        <taxon>Pezizomycotina</taxon>
        <taxon>Leotiomycetes</taxon>
        <taxon>Helotiales</taxon>
        <taxon>Helotiaceae</taxon>
        <taxon>Hymenoscyphus</taxon>
    </lineage>
</organism>
<protein>
    <recommendedName>
        <fullName evidence="7">Copper radical oxidase</fullName>
    </recommendedName>
</protein>
<dbReference type="Pfam" id="PF07250">
    <property type="entry name" value="Glyoxal_oxid_N"/>
    <property type="match status" value="1"/>
</dbReference>
<keyword evidence="6" id="KW-1185">Reference proteome</keyword>
<dbReference type="InterPro" id="IPR037293">
    <property type="entry name" value="Gal_Oxidase_central_sf"/>
</dbReference>
<dbReference type="InterPro" id="IPR015202">
    <property type="entry name" value="GO-like_E_set"/>
</dbReference>
<dbReference type="AlphaFoldDB" id="A0A9N9PZ75"/>
<dbReference type="EMBL" id="CAJVRL010000103">
    <property type="protein sequence ID" value="CAG8960743.1"/>
    <property type="molecule type" value="Genomic_DNA"/>
</dbReference>
<evidence type="ECO:0000259" key="4">
    <source>
        <dbReference type="Pfam" id="PF09118"/>
    </source>
</evidence>
<evidence type="ECO:0000313" key="5">
    <source>
        <dbReference type="EMBL" id="CAG8960743.1"/>
    </source>
</evidence>
<proteinExistence type="predicted"/>
<dbReference type="InterPro" id="IPR014756">
    <property type="entry name" value="Ig_E-set"/>
</dbReference>
<feature type="domain" description="Galactose oxidase-like Early set" evidence="4">
    <location>
        <begin position="473"/>
        <end position="572"/>
    </location>
</feature>
<evidence type="ECO:0000256" key="2">
    <source>
        <dbReference type="SAM" id="SignalP"/>
    </source>
</evidence>
<evidence type="ECO:0000259" key="3">
    <source>
        <dbReference type="Pfam" id="PF07250"/>
    </source>
</evidence>
<dbReference type="CDD" id="cd02851">
    <property type="entry name" value="E_set_GO_C"/>
    <property type="match status" value="1"/>
</dbReference>
<dbReference type="PANTHER" id="PTHR32208:SF21">
    <property type="entry name" value="LOW QUALITY PROTEIN: ALDEHYDE OXIDASE GLOX-LIKE"/>
    <property type="match status" value="1"/>
</dbReference>
<reference evidence="5" key="1">
    <citation type="submission" date="2021-07" db="EMBL/GenBank/DDBJ databases">
        <authorList>
            <person name="Durling M."/>
        </authorList>
    </citation>
    <scope>NUCLEOTIDE SEQUENCE</scope>
</reference>
<gene>
    <name evidence="5" type="ORF">HYFRA_00002279</name>
</gene>
<accession>A0A9N9PZ75</accession>
<evidence type="ECO:0000313" key="6">
    <source>
        <dbReference type="Proteomes" id="UP000696280"/>
    </source>
</evidence>
<dbReference type="OrthoDB" id="2019572at2759"/>
<dbReference type="SUPFAM" id="SSF50965">
    <property type="entry name" value="Galactose oxidase, central domain"/>
    <property type="match status" value="1"/>
</dbReference>
<dbReference type="InterPro" id="IPR011043">
    <property type="entry name" value="Gal_Oxase/kelch_b-propeller"/>
</dbReference>
<name>A0A9N9PZ75_9HELO</name>
<dbReference type="Gene3D" id="2.60.40.10">
    <property type="entry name" value="Immunoglobulins"/>
    <property type="match status" value="1"/>
</dbReference>
<keyword evidence="1 2" id="KW-0732">Signal</keyword>
<feature type="chain" id="PRO_5040428448" description="Copper radical oxidase" evidence="2">
    <location>
        <begin position="22"/>
        <end position="574"/>
    </location>
</feature>
<evidence type="ECO:0008006" key="7">
    <source>
        <dbReference type="Google" id="ProtNLM"/>
    </source>
</evidence>
<dbReference type="Gene3D" id="2.130.10.80">
    <property type="entry name" value="Galactose oxidase/kelch, beta-propeller"/>
    <property type="match status" value="1"/>
</dbReference>
<feature type="signal peptide" evidence="2">
    <location>
        <begin position="1"/>
        <end position="21"/>
    </location>
</feature>